<evidence type="ECO:0000259" key="1">
    <source>
        <dbReference type="Pfam" id="PF03205"/>
    </source>
</evidence>
<protein>
    <submittedName>
        <fullName evidence="2">Molybdopterin-guanine dinucleotide biosynthesis protein B</fullName>
    </submittedName>
</protein>
<gene>
    <name evidence="2" type="primary">mobB</name>
    <name evidence="2" type="ORF">G3A50_20620</name>
</gene>
<dbReference type="EMBL" id="CP048630">
    <property type="protein sequence ID" value="QIB35845.1"/>
    <property type="molecule type" value="Genomic_DNA"/>
</dbReference>
<dbReference type="GO" id="GO:0005525">
    <property type="term" value="F:GTP binding"/>
    <property type="evidence" value="ECO:0007669"/>
    <property type="project" value="InterPro"/>
</dbReference>
<dbReference type="PANTHER" id="PTHR40072">
    <property type="entry name" value="MOLYBDOPTERIN-GUANINE DINUCLEOTIDE BIOSYNTHESIS ADAPTER PROTEIN-RELATED"/>
    <property type="match status" value="1"/>
</dbReference>
<accession>A0A6P1YS43</accession>
<dbReference type="GO" id="GO:0006777">
    <property type="term" value="P:Mo-molybdopterin cofactor biosynthetic process"/>
    <property type="evidence" value="ECO:0007669"/>
    <property type="project" value="InterPro"/>
</dbReference>
<evidence type="ECO:0000313" key="2">
    <source>
        <dbReference type="EMBL" id="QIB35845.1"/>
    </source>
</evidence>
<name>A0A6P1YS43_9HYPH</name>
<dbReference type="AlphaFoldDB" id="A0A6P1YS43"/>
<reference evidence="2 3" key="1">
    <citation type="submission" date="2020-02" db="EMBL/GenBank/DDBJ databases">
        <authorList>
            <person name="Li G."/>
        </authorList>
    </citation>
    <scope>NUCLEOTIDE SEQUENCE [LARGE SCALE GENOMIC DNA]</scope>
    <source>
        <strain evidence="2 3">DSM 102029</strain>
    </source>
</reference>
<sequence length="185" mass="20056">MRMEGTMRVIGFAGWSGAGKTTLLARLIPVLVARGYRVSTIKHAHHEFDVDKPGKDSHTHRLVGASEVLVSSANRWALMHELRGAAEPELPELLSHLAPCDFVLVEGYKRDHHPKIEIHRAEVGKPFLHPQDPHVVAIATDAALPDAAPPVIDLDDVEAIANAVERYAAEVASVTWRAGAPQAVG</sequence>
<dbReference type="RefSeq" id="WP_163076984.1">
    <property type="nucleotide sequence ID" value="NZ_CP048630.1"/>
</dbReference>
<dbReference type="CDD" id="cd03116">
    <property type="entry name" value="MobB"/>
    <property type="match status" value="1"/>
</dbReference>
<dbReference type="Proteomes" id="UP000464751">
    <property type="component" value="Chromosome"/>
</dbReference>
<dbReference type="NCBIfam" id="TIGR00176">
    <property type="entry name" value="mobB"/>
    <property type="match status" value="1"/>
</dbReference>
<proteinExistence type="predicted"/>
<dbReference type="SUPFAM" id="SSF52540">
    <property type="entry name" value="P-loop containing nucleoside triphosphate hydrolases"/>
    <property type="match status" value="1"/>
</dbReference>
<dbReference type="InterPro" id="IPR027417">
    <property type="entry name" value="P-loop_NTPase"/>
</dbReference>
<keyword evidence="3" id="KW-1185">Reference proteome</keyword>
<dbReference type="InterPro" id="IPR052539">
    <property type="entry name" value="MGD_biosynthesis_adapter"/>
</dbReference>
<dbReference type="Pfam" id="PF03205">
    <property type="entry name" value="MobB"/>
    <property type="match status" value="1"/>
</dbReference>
<dbReference type="KEGG" id="apra:G3A50_20620"/>
<evidence type="ECO:0000313" key="3">
    <source>
        <dbReference type="Proteomes" id="UP000464751"/>
    </source>
</evidence>
<feature type="domain" description="Molybdopterin-guanine dinucleotide biosynthesis protein B (MobB)" evidence="1">
    <location>
        <begin position="9"/>
        <end position="141"/>
    </location>
</feature>
<dbReference type="InterPro" id="IPR004435">
    <property type="entry name" value="MobB_dom"/>
</dbReference>
<organism evidence="2 3">
    <name type="scientific">Ancylobacter pratisalsi</name>
    <dbReference type="NCBI Taxonomy" id="1745854"/>
    <lineage>
        <taxon>Bacteria</taxon>
        <taxon>Pseudomonadati</taxon>
        <taxon>Pseudomonadota</taxon>
        <taxon>Alphaproteobacteria</taxon>
        <taxon>Hyphomicrobiales</taxon>
        <taxon>Xanthobacteraceae</taxon>
        <taxon>Ancylobacter</taxon>
    </lineage>
</organism>
<dbReference type="Gene3D" id="3.40.50.300">
    <property type="entry name" value="P-loop containing nucleotide triphosphate hydrolases"/>
    <property type="match status" value="1"/>
</dbReference>
<dbReference type="PANTHER" id="PTHR40072:SF1">
    <property type="entry name" value="MOLYBDOPTERIN-GUANINE DINUCLEOTIDE BIOSYNTHESIS ADAPTER PROTEIN"/>
    <property type="match status" value="1"/>
</dbReference>